<evidence type="ECO:0000256" key="1">
    <source>
        <dbReference type="PROSITE-ProRule" id="PRU00169"/>
    </source>
</evidence>
<dbReference type="PANTHER" id="PTHR37299">
    <property type="entry name" value="TRANSCRIPTIONAL REGULATOR-RELATED"/>
    <property type="match status" value="1"/>
</dbReference>
<keyword evidence="1" id="KW-0597">Phosphoprotein</keyword>
<dbReference type="SMART" id="SM00850">
    <property type="entry name" value="LytTR"/>
    <property type="match status" value="1"/>
</dbReference>
<feature type="domain" description="Response regulatory" evidence="2">
    <location>
        <begin position="3"/>
        <end position="115"/>
    </location>
</feature>
<name>A0A1G6H8I5_9BACT</name>
<evidence type="ECO:0000259" key="2">
    <source>
        <dbReference type="PROSITE" id="PS50110"/>
    </source>
</evidence>
<dbReference type="PANTHER" id="PTHR37299:SF1">
    <property type="entry name" value="STAGE 0 SPORULATION PROTEIN A HOMOLOG"/>
    <property type="match status" value="1"/>
</dbReference>
<reference evidence="4 5" key="1">
    <citation type="submission" date="2016-09" db="EMBL/GenBank/DDBJ databases">
        <authorList>
            <person name="Capua I."/>
            <person name="De Benedictis P."/>
            <person name="Joannis T."/>
            <person name="Lombin L.H."/>
            <person name="Cattoli G."/>
        </authorList>
    </citation>
    <scope>NUCLEOTIDE SEQUENCE [LARGE SCALE GENOMIC DNA]</scope>
    <source>
        <strain evidence="4 5">A7P-90m</strain>
    </source>
</reference>
<gene>
    <name evidence="4" type="ORF">SAMN05216323_100835</name>
</gene>
<dbReference type="Proteomes" id="UP000199452">
    <property type="component" value="Unassembled WGS sequence"/>
</dbReference>
<dbReference type="GO" id="GO:0003677">
    <property type="term" value="F:DNA binding"/>
    <property type="evidence" value="ECO:0007669"/>
    <property type="project" value="InterPro"/>
</dbReference>
<dbReference type="Gene3D" id="3.40.50.2300">
    <property type="match status" value="1"/>
</dbReference>
<dbReference type="SMART" id="SM00448">
    <property type="entry name" value="REC"/>
    <property type="match status" value="1"/>
</dbReference>
<keyword evidence="5" id="KW-1185">Reference proteome</keyword>
<feature type="modified residue" description="4-aspartylphosphate" evidence="1">
    <location>
        <position position="54"/>
    </location>
</feature>
<dbReference type="GO" id="GO:0000156">
    <property type="term" value="F:phosphorelay response regulator activity"/>
    <property type="evidence" value="ECO:0007669"/>
    <property type="project" value="InterPro"/>
</dbReference>
<evidence type="ECO:0000313" key="4">
    <source>
        <dbReference type="EMBL" id="SDB90599.1"/>
    </source>
</evidence>
<dbReference type="OrthoDB" id="1490554at2"/>
<dbReference type="RefSeq" id="WP_092435888.1">
    <property type="nucleotide sequence ID" value="NZ_FMYP01000008.1"/>
</dbReference>
<dbReference type="Pfam" id="PF04397">
    <property type="entry name" value="LytTR"/>
    <property type="match status" value="1"/>
</dbReference>
<sequence length="248" mass="27470">MPTFAIIDDDSASRNVLQSLLCSQYPGAQVFSADGVQSGLQLLKNLVPDVAILDVELADGLIFDLLKQLPTIPFKLIFVSGFNKYALDAIKFSAFDYLLKPVVPAEFSAAVSKALISSAGQSEESYRLMVNNFSADKHEKKLMLRTADSVFVPTLSSIVRCEADWSYTTFFLHDKKKILITKAIKEYEELLSGYGFIRVHQSHLVNIDCVDHFDKRDGGSLVMVDGSTVPVASRKRQQVLNELANISL</sequence>
<feature type="domain" description="HTH LytTR-type" evidence="3">
    <location>
        <begin position="142"/>
        <end position="246"/>
    </location>
</feature>
<evidence type="ECO:0000313" key="5">
    <source>
        <dbReference type="Proteomes" id="UP000199452"/>
    </source>
</evidence>
<dbReference type="InterPro" id="IPR011006">
    <property type="entry name" value="CheY-like_superfamily"/>
</dbReference>
<organism evidence="4 5">
    <name type="scientific">Williamwhitmania taraxaci</name>
    <dbReference type="NCBI Taxonomy" id="1640674"/>
    <lineage>
        <taxon>Bacteria</taxon>
        <taxon>Pseudomonadati</taxon>
        <taxon>Bacteroidota</taxon>
        <taxon>Bacteroidia</taxon>
        <taxon>Bacteroidales</taxon>
        <taxon>Williamwhitmaniaceae</taxon>
        <taxon>Williamwhitmania</taxon>
    </lineage>
</organism>
<dbReference type="InterPro" id="IPR046947">
    <property type="entry name" value="LytR-like"/>
</dbReference>
<dbReference type="PROSITE" id="PS50110">
    <property type="entry name" value="RESPONSE_REGULATORY"/>
    <property type="match status" value="1"/>
</dbReference>
<dbReference type="InterPro" id="IPR001789">
    <property type="entry name" value="Sig_transdc_resp-reg_receiver"/>
</dbReference>
<dbReference type="Pfam" id="PF00072">
    <property type="entry name" value="Response_reg"/>
    <property type="match status" value="1"/>
</dbReference>
<accession>A0A1G6H8I5</accession>
<proteinExistence type="predicted"/>
<dbReference type="Gene3D" id="2.40.50.1020">
    <property type="entry name" value="LytTr DNA-binding domain"/>
    <property type="match status" value="1"/>
</dbReference>
<dbReference type="SUPFAM" id="SSF52172">
    <property type="entry name" value="CheY-like"/>
    <property type="match status" value="1"/>
</dbReference>
<dbReference type="STRING" id="1640674.SAMN05216323_100835"/>
<dbReference type="EMBL" id="FMYP01000008">
    <property type="protein sequence ID" value="SDB90599.1"/>
    <property type="molecule type" value="Genomic_DNA"/>
</dbReference>
<dbReference type="PROSITE" id="PS50930">
    <property type="entry name" value="HTH_LYTTR"/>
    <property type="match status" value="1"/>
</dbReference>
<dbReference type="InterPro" id="IPR007492">
    <property type="entry name" value="LytTR_DNA-bd_dom"/>
</dbReference>
<dbReference type="AlphaFoldDB" id="A0A1G6H8I5"/>
<evidence type="ECO:0000259" key="3">
    <source>
        <dbReference type="PROSITE" id="PS50930"/>
    </source>
</evidence>
<protein>
    <submittedName>
        <fullName evidence="4">Two component transcriptional regulator, LytTR family</fullName>
    </submittedName>
</protein>